<name>A0AAQ1MDE8_9FIRM</name>
<evidence type="ECO:0000256" key="1">
    <source>
        <dbReference type="SAM" id="SignalP"/>
    </source>
</evidence>
<proteinExistence type="predicted"/>
<keyword evidence="1" id="KW-0732">Signal</keyword>
<reference evidence="4" key="2">
    <citation type="submission" date="2016-11" db="EMBL/GenBank/DDBJ databases">
        <authorList>
            <person name="Jaros S."/>
            <person name="Januszkiewicz K."/>
            <person name="Wedrychowicz H."/>
        </authorList>
    </citation>
    <scope>NUCLEOTIDE SEQUENCE [LARGE SCALE GENOMIC DNA]</scope>
    <source>
        <strain evidence="4">DSM 4029</strain>
    </source>
</reference>
<sequence>MLKKFLCLLCATSLIFGPCLSVSAEVNTDFANTLTYQEIQDTLSESEQVGEDKVILLDGEEMVIRQFVSDKIVDTNSSRNSDQIRERAMLLSIAPKSSTGNSEEHYYYSSSVWVRLFIRYNFSTLSSGNQAGGLIFVSCEYKIEEVGVSVWNKSLTFGQIGPGLDGYPVQKRSTVAVTGSSYNTNSCASWPQVVFTSSSVLGETFSFRVGRGSDYADYSSQLNVDPLNP</sequence>
<dbReference type="Proteomes" id="UP000474718">
    <property type="component" value="Unassembled WGS sequence"/>
</dbReference>
<feature type="chain" id="PRO_5042811972" evidence="1">
    <location>
        <begin position="25"/>
        <end position="229"/>
    </location>
</feature>
<accession>A0AAQ1MDE8</accession>
<reference evidence="2 5" key="3">
    <citation type="journal article" date="2019" name="Nat. Med.">
        <title>A library of human gut bacterial isolates paired with longitudinal multiomics data enables mechanistic microbiome research.</title>
        <authorList>
            <person name="Poyet M."/>
            <person name="Groussin M."/>
            <person name="Gibbons S.M."/>
            <person name="Avila-Pacheco J."/>
            <person name="Jiang X."/>
            <person name="Kearney S.M."/>
            <person name="Perrotta A.R."/>
            <person name="Berdy B."/>
            <person name="Zhao S."/>
            <person name="Lieberman T.D."/>
            <person name="Swanson P.K."/>
            <person name="Smith M."/>
            <person name="Roesemann S."/>
            <person name="Alexander J.E."/>
            <person name="Rich S.A."/>
            <person name="Livny J."/>
            <person name="Vlamakis H."/>
            <person name="Clish C."/>
            <person name="Bullock K."/>
            <person name="Deik A."/>
            <person name="Scott J."/>
            <person name="Pierce K.A."/>
            <person name="Xavier R.J."/>
            <person name="Alm E.J."/>
        </authorList>
    </citation>
    <scope>NUCLEOTIDE SEQUENCE [LARGE SCALE GENOMIC DNA]</scope>
    <source>
        <strain evidence="2 5">BIOML-A2</strain>
    </source>
</reference>
<dbReference type="EMBL" id="WWVX01000002">
    <property type="protein sequence ID" value="MZL69063.1"/>
    <property type="molecule type" value="Genomic_DNA"/>
</dbReference>
<evidence type="ECO:0000313" key="3">
    <source>
        <dbReference type="EMBL" id="SHG10957.1"/>
    </source>
</evidence>
<feature type="signal peptide" evidence="1">
    <location>
        <begin position="1"/>
        <end position="24"/>
    </location>
</feature>
<organism evidence="3 4">
    <name type="scientific">Bittarella massiliensis</name>
    <name type="common">ex Durand et al. 2017</name>
    <dbReference type="NCBI Taxonomy" id="1720313"/>
    <lineage>
        <taxon>Bacteria</taxon>
        <taxon>Bacillati</taxon>
        <taxon>Bacillota</taxon>
        <taxon>Clostridia</taxon>
        <taxon>Eubacteriales</taxon>
        <taxon>Oscillospiraceae</taxon>
        <taxon>Bittarella (ex Durand et al. 2017)</taxon>
    </lineage>
</organism>
<comment type="caution">
    <text evidence="3">The sequence shown here is derived from an EMBL/GenBank/DDBJ whole genome shotgun (WGS) entry which is preliminary data.</text>
</comment>
<dbReference type="AlphaFoldDB" id="A0AAQ1MDE8"/>
<gene>
    <name evidence="2" type="ORF">GT747_04670</name>
    <name evidence="3" type="ORF">SAMN05444424_1506</name>
</gene>
<dbReference type="EMBL" id="FQVY01000002">
    <property type="protein sequence ID" value="SHG10957.1"/>
    <property type="molecule type" value="Genomic_DNA"/>
</dbReference>
<dbReference type="Proteomes" id="UP000184089">
    <property type="component" value="Unassembled WGS sequence"/>
</dbReference>
<evidence type="ECO:0000313" key="2">
    <source>
        <dbReference type="EMBL" id="MZL69063.1"/>
    </source>
</evidence>
<evidence type="ECO:0000313" key="5">
    <source>
        <dbReference type="Proteomes" id="UP000474718"/>
    </source>
</evidence>
<protein>
    <submittedName>
        <fullName evidence="3">Uncharacterized protein</fullName>
    </submittedName>
</protein>
<dbReference type="RefSeq" id="WP_143161602.1">
    <property type="nucleotide sequence ID" value="NZ_FQVY01000002.1"/>
</dbReference>
<reference evidence="3" key="1">
    <citation type="submission" date="2016-11" db="EMBL/GenBank/DDBJ databases">
        <authorList>
            <person name="Varghese N."/>
            <person name="Submissions S."/>
        </authorList>
    </citation>
    <scope>NUCLEOTIDE SEQUENCE</scope>
    <source>
        <strain evidence="3">DSM 4029</strain>
    </source>
</reference>
<evidence type="ECO:0000313" key="4">
    <source>
        <dbReference type="Proteomes" id="UP000184089"/>
    </source>
</evidence>
<keyword evidence="5" id="KW-1185">Reference proteome</keyword>